<dbReference type="PANTHER" id="PTHR24221:SF503">
    <property type="entry name" value="MITOCHONDRIAL POTASSIUM CHANNEL ATP-BINDING SUBUNIT"/>
    <property type="match status" value="1"/>
</dbReference>
<dbReference type="OrthoDB" id="6500128at2759"/>
<evidence type="ECO:0000256" key="4">
    <source>
        <dbReference type="ARBA" id="ARBA00022741"/>
    </source>
</evidence>
<gene>
    <name evidence="11" type="ORF">C7212DRAFT_352324</name>
</gene>
<dbReference type="Gene3D" id="3.40.50.300">
    <property type="entry name" value="P-loop containing nucleotide triphosphate hydrolases"/>
    <property type="match status" value="2"/>
</dbReference>
<evidence type="ECO:0000313" key="11">
    <source>
        <dbReference type="EMBL" id="PWW76291.1"/>
    </source>
</evidence>
<dbReference type="Proteomes" id="UP000246991">
    <property type="component" value="Unassembled WGS sequence"/>
</dbReference>
<feature type="transmembrane region" description="Helical" evidence="8">
    <location>
        <begin position="368"/>
        <end position="392"/>
    </location>
</feature>
<evidence type="ECO:0000259" key="10">
    <source>
        <dbReference type="PROSITE" id="PS50929"/>
    </source>
</evidence>
<keyword evidence="7 8" id="KW-0472">Membrane</keyword>
<dbReference type="GO" id="GO:0016020">
    <property type="term" value="C:membrane"/>
    <property type="evidence" value="ECO:0007669"/>
    <property type="project" value="UniProtKB-SubCell"/>
</dbReference>
<dbReference type="FunFam" id="3.40.50.300:FF:000913">
    <property type="entry name" value="ABC multidrug transporter SitT"/>
    <property type="match status" value="1"/>
</dbReference>
<keyword evidence="11" id="KW-0378">Hydrolase</keyword>
<dbReference type="PROSITE" id="PS50929">
    <property type="entry name" value="ABC_TM1F"/>
    <property type="match status" value="1"/>
</dbReference>
<evidence type="ECO:0000256" key="8">
    <source>
        <dbReference type="SAM" id="Phobius"/>
    </source>
</evidence>
<evidence type="ECO:0000256" key="5">
    <source>
        <dbReference type="ARBA" id="ARBA00022840"/>
    </source>
</evidence>
<dbReference type="InterPro" id="IPR011527">
    <property type="entry name" value="ABC1_TM_dom"/>
</dbReference>
<accession>A0A317ST58</accession>
<feature type="transmembrane region" description="Helical" evidence="8">
    <location>
        <begin position="288"/>
        <end position="306"/>
    </location>
</feature>
<keyword evidence="5" id="KW-0067">ATP-binding</keyword>
<evidence type="ECO:0000256" key="3">
    <source>
        <dbReference type="ARBA" id="ARBA00022692"/>
    </source>
</evidence>
<sequence>MVIEACKQANAIGFIDRFPKKYDTEVGIHGIKLSGGQKQRIAIARSIIADPKILILDEATSAVDPQNERIVQNALDKVAKGRTTILIAHRLSTIRNADNIVVLDSGNVVESGTHQELLARPEGTYKRLIEAQSLLLGEEPEPSSQVCIDYIPGACIPIGSIFFALVMGTFTFLGDLDAFVQQGYHWSAAYLVLGVGAGTCRLLMTWMFQLISCKAGNRYRREYFHNIVRQRISYFDKEGNTAGALTSHTSHDPSAIQDLLGMAIGFGIVSVVTLAGSCALSLALGWKMAIVCICSVVPLLVAAGYVRIKIEMGFVKDTMKVFGDSAAFATEAVGAYRTVSSLVMEEDIRSRYADMLDRHVKRILKRTLYSSILYSASESLTILATALCFWYGGKLMAKGEYGMFQFFIVYMTVVQGSETAGNFFGLTPNVATAIRSIKRMLKLRENHPKPGDKMDGDSRGGYEIEFQGVSFGYPERGDKLFEGLNLKIEKGQFAAIVGASGCGKSTLISILERFYDIDAGRILIDAKDITSFDMESYRNCVSLVAQEPVLYQGTLSYNIKLGTSDDKPESALTVIIGYNTLCGSKGIGLSGGQKQRVAIARALIRDPKLLLLDEATASLDADSEKMVQKAFEDAAEGRTMVVVAHRLSTIQKANVIFVLSDGKIVEQGDHTSLVKKRGVYWQMVSTPTPRGLAWFCA</sequence>
<dbReference type="SMART" id="SM00382">
    <property type="entry name" value="AAA"/>
    <property type="match status" value="1"/>
</dbReference>
<comment type="caution">
    <text evidence="11">The sequence shown here is derived from an EMBL/GenBank/DDBJ whole genome shotgun (WGS) entry which is preliminary data.</text>
</comment>
<evidence type="ECO:0000256" key="1">
    <source>
        <dbReference type="ARBA" id="ARBA00004141"/>
    </source>
</evidence>
<dbReference type="InterPro" id="IPR039421">
    <property type="entry name" value="Type_1_exporter"/>
</dbReference>
<keyword evidence="12" id="KW-1185">Reference proteome</keyword>
<evidence type="ECO:0000259" key="9">
    <source>
        <dbReference type="PROSITE" id="PS50893"/>
    </source>
</evidence>
<reference evidence="11 12" key="1">
    <citation type="submission" date="2018-03" db="EMBL/GenBank/DDBJ databases">
        <title>Genomes of Pezizomycetes fungi and the evolution of truffles.</title>
        <authorList>
            <person name="Murat C."/>
            <person name="Payen T."/>
            <person name="Noel B."/>
            <person name="Kuo A."/>
            <person name="Martin F.M."/>
        </authorList>
    </citation>
    <scope>NUCLEOTIDE SEQUENCE [LARGE SCALE GENOMIC DNA]</scope>
    <source>
        <strain evidence="11">091103-1</strain>
    </source>
</reference>
<feature type="domain" description="ABC transmembrane type-1" evidence="10">
    <location>
        <begin position="153"/>
        <end position="432"/>
    </location>
</feature>
<dbReference type="AlphaFoldDB" id="A0A317ST58"/>
<dbReference type="GO" id="GO:0140359">
    <property type="term" value="F:ABC-type transporter activity"/>
    <property type="evidence" value="ECO:0007669"/>
    <property type="project" value="InterPro"/>
</dbReference>
<dbReference type="SUPFAM" id="SSF90123">
    <property type="entry name" value="ABC transporter transmembrane region"/>
    <property type="match status" value="1"/>
</dbReference>
<dbReference type="InterPro" id="IPR017871">
    <property type="entry name" value="ABC_transporter-like_CS"/>
</dbReference>
<comment type="subcellular location">
    <subcellularLocation>
        <location evidence="1">Membrane</location>
        <topology evidence="1">Multi-pass membrane protein</topology>
    </subcellularLocation>
</comment>
<evidence type="ECO:0000256" key="6">
    <source>
        <dbReference type="ARBA" id="ARBA00022989"/>
    </source>
</evidence>
<dbReference type="InterPro" id="IPR003439">
    <property type="entry name" value="ABC_transporter-like_ATP-bd"/>
</dbReference>
<dbReference type="PROSITE" id="PS50893">
    <property type="entry name" value="ABC_TRANSPORTER_2"/>
    <property type="match status" value="1"/>
</dbReference>
<dbReference type="CDD" id="cd18578">
    <property type="entry name" value="ABC_6TM_Pgp_ABCB1_D2_like"/>
    <property type="match status" value="1"/>
</dbReference>
<evidence type="ECO:0000313" key="12">
    <source>
        <dbReference type="Proteomes" id="UP000246991"/>
    </source>
</evidence>
<feature type="transmembrane region" description="Helical" evidence="8">
    <location>
        <begin position="188"/>
        <end position="211"/>
    </location>
</feature>
<dbReference type="PROSITE" id="PS00211">
    <property type="entry name" value="ABC_TRANSPORTER_1"/>
    <property type="match status" value="1"/>
</dbReference>
<proteinExistence type="inferred from homology"/>
<evidence type="ECO:0000256" key="7">
    <source>
        <dbReference type="ARBA" id="ARBA00023136"/>
    </source>
</evidence>
<dbReference type="GO" id="GO:0016887">
    <property type="term" value="F:ATP hydrolysis activity"/>
    <property type="evidence" value="ECO:0007669"/>
    <property type="project" value="InterPro"/>
</dbReference>
<dbReference type="STRING" id="42249.A0A317ST58"/>
<keyword evidence="6 8" id="KW-1133">Transmembrane helix</keyword>
<keyword evidence="4" id="KW-0547">Nucleotide-binding</keyword>
<dbReference type="EMBL" id="PYWC01000035">
    <property type="protein sequence ID" value="PWW76291.1"/>
    <property type="molecule type" value="Genomic_DNA"/>
</dbReference>
<feature type="domain" description="ABC transporter" evidence="9">
    <location>
        <begin position="464"/>
        <end position="686"/>
    </location>
</feature>
<name>A0A317ST58_9PEZI</name>
<dbReference type="InterPro" id="IPR036640">
    <property type="entry name" value="ABC1_TM_sf"/>
</dbReference>
<dbReference type="Gene3D" id="1.20.1560.10">
    <property type="entry name" value="ABC transporter type 1, transmembrane domain"/>
    <property type="match status" value="1"/>
</dbReference>
<feature type="transmembrane region" description="Helical" evidence="8">
    <location>
        <begin position="150"/>
        <end position="173"/>
    </location>
</feature>
<comment type="similarity">
    <text evidence="2">Belongs to the ABC transporter superfamily. ABCB family. Multidrug resistance exporter (TC 3.A.1.201) subfamily.</text>
</comment>
<keyword evidence="3 8" id="KW-0812">Transmembrane</keyword>
<dbReference type="Pfam" id="PF00005">
    <property type="entry name" value="ABC_tran"/>
    <property type="match status" value="2"/>
</dbReference>
<protein>
    <submittedName>
        <fullName evidence="11">P-loop containing nucleoside triphosphate hydrolase protein</fullName>
    </submittedName>
</protein>
<organism evidence="11 12">
    <name type="scientific">Tuber magnatum</name>
    <name type="common">white Piedmont truffle</name>
    <dbReference type="NCBI Taxonomy" id="42249"/>
    <lineage>
        <taxon>Eukaryota</taxon>
        <taxon>Fungi</taxon>
        <taxon>Dikarya</taxon>
        <taxon>Ascomycota</taxon>
        <taxon>Pezizomycotina</taxon>
        <taxon>Pezizomycetes</taxon>
        <taxon>Pezizales</taxon>
        <taxon>Tuberaceae</taxon>
        <taxon>Tuber</taxon>
    </lineage>
</organism>
<dbReference type="Pfam" id="PF00664">
    <property type="entry name" value="ABC_membrane"/>
    <property type="match status" value="1"/>
</dbReference>
<dbReference type="PANTHER" id="PTHR24221">
    <property type="entry name" value="ATP-BINDING CASSETTE SUB-FAMILY B"/>
    <property type="match status" value="1"/>
</dbReference>
<feature type="transmembrane region" description="Helical" evidence="8">
    <location>
        <begin position="259"/>
        <end position="282"/>
    </location>
</feature>
<dbReference type="GO" id="GO:0005524">
    <property type="term" value="F:ATP binding"/>
    <property type="evidence" value="ECO:0007669"/>
    <property type="project" value="UniProtKB-KW"/>
</dbReference>
<dbReference type="SUPFAM" id="SSF52540">
    <property type="entry name" value="P-loop containing nucleoside triphosphate hydrolases"/>
    <property type="match status" value="2"/>
</dbReference>
<evidence type="ECO:0000256" key="2">
    <source>
        <dbReference type="ARBA" id="ARBA00007577"/>
    </source>
</evidence>
<dbReference type="InterPro" id="IPR027417">
    <property type="entry name" value="P-loop_NTPase"/>
</dbReference>
<dbReference type="InterPro" id="IPR003593">
    <property type="entry name" value="AAA+_ATPase"/>
</dbReference>